<feature type="region of interest" description="Disordered" evidence="5">
    <location>
        <begin position="533"/>
        <end position="552"/>
    </location>
</feature>
<feature type="binding site" description="axial binding residue" evidence="3">
    <location>
        <position position="385"/>
    </location>
    <ligand>
        <name>heme</name>
        <dbReference type="ChEBI" id="CHEBI:30413"/>
    </ligand>
    <ligandPart>
        <name>Fe</name>
        <dbReference type="ChEBI" id="CHEBI:18248"/>
    </ligandPart>
</feature>
<feature type="compositionally biased region" description="Polar residues" evidence="5">
    <location>
        <begin position="583"/>
        <end position="596"/>
    </location>
</feature>
<keyword evidence="2 3" id="KW-0408">Iron</keyword>
<proteinExistence type="inferred from homology"/>
<dbReference type="PROSITE" id="PS00086">
    <property type="entry name" value="CYTOCHROME_P450"/>
    <property type="match status" value="1"/>
</dbReference>
<dbReference type="OrthoDB" id="2789670at2759"/>
<feature type="region of interest" description="Disordered" evidence="5">
    <location>
        <begin position="564"/>
        <end position="639"/>
    </location>
</feature>
<evidence type="ECO:0000256" key="5">
    <source>
        <dbReference type="SAM" id="MobiDB-lite"/>
    </source>
</evidence>
<dbReference type="PRINTS" id="PR00385">
    <property type="entry name" value="P450"/>
</dbReference>
<dbReference type="EMBL" id="CM017878">
    <property type="protein sequence ID" value="KAG1355172.1"/>
    <property type="molecule type" value="Genomic_DNA"/>
</dbReference>
<dbReference type="GO" id="GO:0010268">
    <property type="term" value="P:brassinosteroid homeostasis"/>
    <property type="evidence" value="ECO:0007669"/>
    <property type="project" value="TreeGrafter"/>
</dbReference>
<evidence type="ECO:0000256" key="3">
    <source>
        <dbReference type="PIRSR" id="PIRSR602403-1"/>
    </source>
</evidence>
<evidence type="ECO:0000256" key="1">
    <source>
        <dbReference type="ARBA" id="ARBA00022723"/>
    </source>
</evidence>
<dbReference type="InterPro" id="IPR036396">
    <property type="entry name" value="Cyt_P450_sf"/>
</dbReference>
<accession>A0A8K0IGQ2</accession>
<keyword evidence="1 3" id="KW-0479">Metal-binding</keyword>
<dbReference type="Gene3D" id="1.10.630.10">
    <property type="entry name" value="Cytochrome P450"/>
    <property type="match status" value="1"/>
</dbReference>
<keyword evidence="4" id="KW-0560">Oxidoreductase</keyword>
<dbReference type="InterPro" id="IPR017972">
    <property type="entry name" value="Cyt_P450_CS"/>
</dbReference>
<reference evidence="6" key="2">
    <citation type="submission" date="2019-07" db="EMBL/GenBank/DDBJ databases">
        <authorList>
            <person name="Yang Y."/>
            <person name="Bocs S."/>
            <person name="Baudouin L."/>
        </authorList>
    </citation>
    <scope>NUCLEOTIDE SEQUENCE</scope>
    <source>
        <tissue evidence="6">Spear leaf of Hainan Tall coconut</tissue>
    </source>
</reference>
<keyword evidence="7" id="KW-1185">Reference proteome</keyword>
<comment type="cofactor">
    <cofactor evidence="3">
        <name>heme</name>
        <dbReference type="ChEBI" id="CHEBI:30413"/>
    </cofactor>
</comment>
<keyword evidence="3 4" id="KW-0349">Heme</keyword>
<dbReference type="PRINTS" id="PR00465">
    <property type="entry name" value="EP450IV"/>
</dbReference>
<dbReference type="GO" id="GO:0020037">
    <property type="term" value="F:heme binding"/>
    <property type="evidence" value="ECO:0007669"/>
    <property type="project" value="InterPro"/>
</dbReference>
<sequence length="639" mass="72325">MKLPPGGRGWPLIGDSIKWYKAVASSHPPRYVEDQVKRYGKIFTCNLFGGQAVVSADPHFNRFVMQNEGKLFKSCYPKSFRDLVGKSGVIVVQGEQQRKLHGIAVNMMKLEKLNSNPQFLGDVQMVMLQTLSTLRENQVVVLQDICRKLLGVSSESEVDEMACLFSDFVDGCLSVPINLPGFAYHTAMKARDTIIRKIKRMMQITRRKPRSAAGNGVLDRLVEEENLPGDVVADFIVNLLFAGNETTAKTMLFAIYFLTHCPKALEQLLVEQQNIGRMARKDMLEWEDYEAMQFTRCVVYETLRLGGIAIWLMREAKVDAEYQDFFIPKGSFVVPFLSAVHLDENTYPGALNFHPWRWMEQENKEKRNWRTSPFYTPFGGGARYCPGAELAHLQIAFFLHHFVTKYRDVGFFYRVVDGSRCRRLLVNVVATFMDEAVHAVLSHNEATYLPKFVNFDLLSYSALDSDDLLYLKEQMEAEEDAERLLRRTEKRAFAAFKISFSDSTPASLPLPLRVEPKPKSGIRQQDLLKNIVEIKPKRQRASSPSGLTQGDRWSPFLAARVSLSRDDEQTLEKCPSPAKGPTKNKSSFLADQVSTQRDTENLPGEDSSSWKSNGKETDAKSDNPVGSLLGLAYDSSDDE</sequence>
<dbReference type="InterPro" id="IPR001128">
    <property type="entry name" value="Cyt_P450"/>
</dbReference>
<reference evidence="6" key="1">
    <citation type="journal article" date="2017" name="Gigascience">
        <title>The genome draft of coconut (Cocos nucifera).</title>
        <authorList>
            <person name="Xiao Y."/>
            <person name="Xu P."/>
            <person name="Fan H."/>
            <person name="Baudouin L."/>
            <person name="Xia W."/>
            <person name="Bocs S."/>
            <person name="Xu J."/>
            <person name="Li Q."/>
            <person name="Guo A."/>
            <person name="Zhou L."/>
            <person name="Li J."/>
            <person name="Wu Y."/>
            <person name="Ma Z."/>
            <person name="Armero A."/>
            <person name="Issali A.E."/>
            <person name="Liu N."/>
            <person name="Peng M."/>
            <person name="Yang Y."/>
        </authorList>
    </citation>
    <scope>NUCLEOTIDE SEQUENCE</scope>
    <source>
        <tissue evidence="6">Spear leaf of Hainan Tall coconut</tissue>
    </source>
</reference>
<dbReference type="AlphaFoldDB" id="A0A8K0IGQ2"/>
<dbReference type="PANTHER" id="PTHR24286">
    <property type="entry name" value="CYTOCHROME P450 26"/>
    <property type="match status" value="1"/>
</dbReference>
<keyword evidence="4" id="KW-0503">Monooxygenase</keyword>
<evidence type="ECO:0000313" key="7">
    <source>
        <dbReference type="Proteomes" id="UP000797356"/>
    </source>
</evidence>
<dbReference type="SUPFAM" id="SSF48264">
    <property type="entry name" value="Cytochrome P450"/>
    <property type="match status" value="1"/>
</dbReference>
<dbReference type="GO" id="GO:0004497">
    <property type="term" value="F:monooxygenase activity"/>
    <property type="evidence" value="ECO:0007669"/>
    <property type="project" value="UniProtKB-KW"/>
</dbReference>
<evidence type="ECO:0000313" key="6">
    <source>
        <dbReference type="EMBL" id="KAG1355172.1"/>
    </source>
</evidence>
<evidence type="ECO:0000256" key="4">
    <source>
        <dbReference type="RuleBase" id="RU000461"/>
    </source>
</evidence>
<evidence type="ECO:0000256" key="2">
    <source>
        <dbReference type="ARBA" id="ARBA00023004"/>
    </source>
</evidence>
<dbReference type="Proteomes" id="UP000797356">
    <property type="component" value="Chromosome 7"/>
</dbReference>
<dbReference type="GO" id="GO:0016125">
    <property type="term" value="P:sterol metabolic process"/>
    <property type="evidence" value="ECO:0007669"/>
    <property type="project" value="TreeGrafter"/>
</dbReference>
<dbReference type="GO" id="GO:0016132">
    <property type="term" value="P:brassinosteroid biosynthetic process"/>
    <property type="evidence" value="ECO:0007669"/>
    <property type="project" value="TreeGrafter"/>
</dbReference>
<dbReference type="InterPro" id="IPR002403">
    <property type="entry name" value="Cyt_P450_E_grp-IV"/>
</dbReference>
<protein>
    <submittedName>
        <fullName evidence="6">Putative Abietadienol/abietadienal oxidase</fullName>
    </submittedName>
</protein>
<gene>
    <name evidence="6" type="ORF">COCNU_07G012840</name>
</gene>
<dbReference type="PANTHER" id="PTHR24286:SF232">
    <property type="entry name" value="CYTOCHROME P450 SUPERFAMILY PROTEIN"/>
    <property type="match status" value="1"/>
</dbReference>
<organism evidence="6 7">
    <name type="scientific">Cocos nucifera</name>
    <name type="common">Coconut palm</name>
    <dbReference type="NCBI Taxonomy" id="13894"/>
    <lineage>
        <taxon>Eukaryota</taxon>
        <taxon>Viridiplantae</taxon>
        <taxon>Streptophyta</taxon>
        <taxon>Embryophyta</taxon>
        <taxon>Tracheophyta</taxon>
        <taxon>Spermatophyta</taxon>
        <taxon>Magnoliopsida</taxon>
        <taxon>Liliopsida</taxon>
        <taxon>Arecaceae</taxon>
        <taxon>Arecoideae</taxon>
        <taxon>Cocoseae</taxon>
        <taxon>Attaleinae</taxon>
        <taxon>Cocos</taxon>
    </lineage>
</organism>
<name>A0A8K0IGQ2_COCNU</name>
<dbReference type="CDD" id="cd11043">
    <property type="entry name" value="CYP90-like"/>
    <property type="match status" value="1"/>
</dbReference>
<comment type="similarity">
    <text evidence="4">Belongs to the cytochrome P450 family.</text>
</comment>
<comment type="caution">
    <text evidence="6">The sequence shown here is derived from an EMBL/GenBank/DDBJ whole genome shotgun (WGS) entry which is preliminary data.</text>
</comment>
<dbReference type="GO" id="GO:0005506">
    <property type="term" value="F:iron ion binding"/>
    <property type="evidence" value="ECO:0007669"/>
    <property type="project" value="InterPro"/>
</dbReference>
<dbReference type="GO" id="GO:0016705">
    <property type="term" value="F:oxidoreductase activity, acting on paired donors, with incorporation or reduction of molecular oxygen"/>
    <property type="evidence" value="ECO:0007669"/>
    <property type="project" value="InterPro"/>
</dbReference>
<dbReference type="Pfam" id="PF00067">
    <property type="entry name" value="p450"/>
    <property type="match status" value="1"/>
</dbReference>